<keyword evidence="3" id="KW-0067">ATP-binding</keyword>
<name>A0A7X0LUT8_9BACI</name>
<dbReference type="Pfam" id="PF02682">
    <property type="entry name" value="CT_C_D"/>
    <property type="match status" value="1"/>
</dbReference>
<dbReference type="SUPFAM" id="SSF160467">
    <property type="entry name" value="PH0987 N-terminal domain-like"/>
    <property type="match status" value="1"/>
</dbReference>
<dbReference type="EMBL" id="JACHGK010000001">
    <property type="protein sequence ID" value="MBB6443594.1"/>
    <property type="molecule type" value="Genomic_DNA"/>
</dbReference>
<organism evidence="5 6">
    <name type="scientific">Bacillus benzoevorans</name>
    <dbReference type="NCBI Taxonomy" id="1456"/>
    <lineage>
        <taxon>Bacteria</taxon>
        <taxon>Bacillati</taxon>
        <taxon>Bacillota</taxon>
        <taxon>Bacilli</taxon>
        <taxon>Bacillales</taxon>
        <taxon>Bacillaceae</taxon>
        <taxon>Bacillus</taxon>
    </lineage>
</organism>
<evidence type="ECO:0000313" key="6">
    <source>
        <dbReference type="Proteomes" id="UP000531594"/>
    </source>
</evidence>
<dbReference type="InterPro" id="IPR010016">
    <property type="entry name" value="PxpB"/>
</dbReference>
<dbReference type="Gene3D" id="3.30.1360.40">
    <property type="match status" value="1"/>
</dbReference>
<dbReference type="PANTHER" id="PTHR34698:SF2">
    <property type="entry name" value="5-OXOPROLINASE SUBUNIT B"/>
    <property type="match status" value="1"/>
</dbReference>
<keyword evidence="6" id="KW-1185">Reference proteome</keyword>
<dbReference type="SMART" id="SM00796">
    <property type="entry name" value="AHS1"/>
    <property type="match status" value="1"/>
</dbReference>
<protein>
    <submittedName>
        <fullName evidence="5">Inhibitor of KinA</fullName>
    </submittedName>
</protein>
<evidence type="ECO:0000259" key="4">
    <source>
        <dbReference type="SMART" id="SM00796"/>
    </source>
</evidence>
<evidence type="ECO:0000313" key="5">
    <source>
        <dbReference type="EMBL" id="MBB6443594.1"/>
    </source>
</evidence>
<proteinExistence type="predicted"/>
<dbReference type="AlphaFoldDB" id="A0A7X0LUT8"/>
<dbReference type="GO" id="GO:0016787">
    <property type="term" value="F:hydrolase activity"/>
    <property type="evidence" value="ECO:0007669"/>
    <property type="project" value="UniProtKB-KW"/>
</dbReference>
<dbReference type="SUPFAM" id="SSF50891">
    <property type="entry name" value="Cyclophilin-like"/>
    <property type="match status" value="1"/>
</dbReference>
<dbReference type="PANTHER" id="PTHR34698">
    <property type="entry name" value="5-OXOPROLINASE SUBUNIT B"/>
    <property type="match status" value="1"/>
</dbReference>
<evidence type="ECO:0000256" key="2">
    <source>
        <dbReference type="ARBA" id="ARBA00022801"/>
    </source>
</evidence>
<gene>
    <name evidence="5" type="ORF">HNR53_000182</name>
</gene>
<dbReference type="InterPro" id="IPR003833">
    <property type="entry name" value="CT_C_D"/>
</dbReference>
<keyword evidence="1" id="KW-0547">Nucleotide-binding</keyword>
<comment type="caution">
    <text evidence="5">The sequence shown here is derived from an EMBL/GenBank/DDBJ whole genome shotgun (WGS) entry which is preliminary data.</text>
</comment>
<feature type="domain" description="Carboxyltransferase" evidence="4">
    <location>
        <begin position="3"/>
        <end position="214"/>
    </location>
</feature>
<dbReference type="Gene3D" id="2.40.100.10">
    <property type="entry name" value="Cyclophilin-like"/>
    <property type="match status" value="1"/>
</dbReference>
<evidence type="ECO:0000256" key="3">
    <source>
        <dbReference type="ARBA" id="ARBA00022840"/>
    </source>
</evidence>
<dbReference type="InterPro" id="IPR029000">
    <property type="entry name" value="Cyclophilin-like_dom_sf"/>
</dbReference>
<dbReference type="RefSeq" id="WP_184521608.1">
    <property type="nucleotide sequence ID" value="NZ_JACHGK010000001.1"/>
</dbReference>
<accession>A0A7X0LUT8</accession>
<sequence length="239" mass="26837">MDYQLTPMGDQAIMIILGDTPDEATLNKVQYLSSYLDNHPFDWIIEYIPAFTSISIMYNPMKIACKALTKKQLPYEYAREQLTPVLSQEISDHAMKRRVIELPVCYGGKYGPDLDFVAAANGLTSDEVIQIHSSGDYIVQMIGFSPGFPYIRGMSEKIAAPRKETPRLKIPAQSVGIGGKQTGIYPIETPGGWQIIGRTPLQLFQPELTPPSLLRAGDKVKFHPISIEEFIKWEKGYHD</sequence>
<keyword evidence="2" id="KW-0378">Hydrolase</keyword>
<dbReference type="Proteomes" id="UP000531594">
    <property type="component" value="Unassembled WGS sequence"/>
</dbReference>
<reference evidence="5 6" key="1">
    <citation type="submission" date="2020-08" db="EMBL/GenBank/DDBJ databases">
        <title>Genomic Encyclopedia of Type Strains, Phase IV (KMG-IV): sequencing the most valuable type-strain genomes for metagenomic binning, comparative biology and taxonomic classification.</title>
        <authorList>
            <person name="Goeker M."/>
        </authorList>
    </citation>
    <scope>NUCLEOTIDE SEQUENCE [LARGE SCALE GENOMIC DNA]</scope>
    <source>
        <strain evidence="5 6">DSM 5391</strain>
    </source>
</reference>
<dbReference type="NCBIfam" id="TIGR00370">
    <property type="entry name" value="5-oxoprolinase subunit PxpB"/>
    <property type="match status" value="1"/>
</dbReference>
<evidence type="ECO:0000256" key="1">
    <source>
        <dbReference type="ARBA" id="ARBA00022741"/>
    </source>
</evidence>
<dbReference type="GO" id="GO:0005524">
    <property type="term" value="F:ATP binding"/>
    <property type="evidence" value="ECO:0007669"/>
    <property type="project" value="UniProtKB-KW"/>
</dbReference>